<proteinExistence type="predicted"/>
<organism evidence="2 3">
    <name type="scientific">Psychroflexus halocasei</name>
    <dbReference type="NCBI Taxonomy" id="908615"/>
    <lineage>
        <taxon>Bacteria</taxon>
        <taxon>Pseudomonadati</taxon>
        <taxon>Bacteroidota</taxon>
        <taxon>Flavobacteriia</taxon>
        <taxon>Flavobacteriales</taxon>
        <taxon>Flavobacteriaceae</taxon>
        <taxon>Psychroflexus</taxon>
    </lineage>
</organism>
<keyword evidence="1" id="KW-0472">Membrane</keyword>
<keyword evidence="3" id="KW-1185">Reference proteome</keyword>
<evidence type="ECO:0000313" key="3">
    <source>
        <dbReference type="Proteomes" id="UP000198820"/>
    </source>
</evidence>
<dbReference type="EMBL" id="FNQF01000012">
    <property type="protein sequence ID" value="SEA73153.1"/>
    <property type="molecule type" value="Genomic_DNA"/>
</dbReference>
<dbReference type="STRING" id="908615.SAMN05421540_1127"/>
<sequence length="238" mass="28601">MLLGFVLPSFAQNELQYDDETYQQKDFFESDFKEEYLNDSDFDYTEYIEEPSLWQRFKNWATLKWNEFLNWLFADVDGSNFWSVLGFILKWGSIAGLIFLIIYLFAKYNPGQSFLKNSNSSELNWTEEEEIINQKDIPKLIEKAIADAEYRLATRYYFLLILKKLRDKELIDYEYQKTNEAYQKELSKTVLDDLFSEVTRYYDYIWYGDFAVDDSLFVIVKKDFEDLLSQIPKTKKNE</sequence>
<dbReference type="RefSeq" id="WP_093245635.1">
    <property type="nucleotide sequence ID" value="NZ_FNQF01000012.1"/>
</dbReference>
<reference evidence="2 3" key="1">
    <citation type="submission" date="2016-10" db="EMBL/GenBank/DDBJ databases">
        <authorList>
            <person name="de Groot N.N."/>
        </authorList>
    </citation>
    <scope>NUCLEOTIDE SEQUENCE [LARGE SCALE GENOMIC DNA]</scope>
    <source>
        <strain evidence="2 3">DSM 23581</strain>
    </source>
</reference>
<feature type="transmembrane region" description="Helical" evidence="1">
    <location>
        <begin position="81"/>
        <end position="106"/>
    </location>
</feature>
<dbReference type="AlphaFoldDB" id="A0A1H4DJZ4"/>
<keyword evidence="1" id="KW-1133">Transmembrane helix</keyword>
<evidence type="ECO:0000313" key="2">
    <source>
        <dbReference type="EMBL" id="SEA73153.1"/>
    </source>
</evidence>
<gene>
    <name evidence="2" type="ORF">SAMN05421540_1127</name>
</gene>
<accession>A0A1H4DJZ4</accession>
<keyword evidence="1" id="KW-0812">Transmembrane</keyword>
<evidence type="ECO:0000256" key="1">
    <source>
        <dbReference type="SAM" id="Phobius"/>
    </source>
</evidence>
<name>A0A1H4DJZ4_9FLAO</name>
<protein>
    <recommendedName>
        <fullName evidence="4">DUF4129 domain-containing protein</fullName>
    </recommendedName>
</protein>
<dbReference type="Proteomes" id="UP000198820">
    <property type="component" value="Unassembled WGS sequence"/>
</dbReference>
<evidence type="ECO:0008006" key="4">
    <source>
        <dbReference type="Google" id="ProtNLM"/>
    </source>
</evidence>